<evidence type="ECO:0000256" key="1">
    <source>
        <dbReference type="ARBA" id="ARBA00004726"/>
    </source>
</evidence>
<reference evidence="16 17" key="1">
    <citation type="journal article" date="2015" name="Genome Announc.">
        <title>Expanding the biotechnology potential of lactobacilli through comparative genomics of 213 strains and associated genera.</title>
        <authorList>
            <person name="Sun Z."/>
            <person name="Harris H.M."/>
            <person name="McCann A."/>
            <person name="Guo C."/>
            <person name="Argimon S."/>
            <person name="Zhang W."/>
            <person name="Yang X."/>
            <person name="Jeffery I.B."/>
            <person name="Cooney J.C."/>
            <person name="Kagawa T.F."/>
            <person name="Liu W."/>
            <person name="Song Y."/>
            <person name="Salvetti E."/>
            <person name="Wrobel A."/>
            <person name="Rasinkangas P."/>
            <person name="Parkhill J."/>
            <person name="Rea M.C."/>
            <person name="O'Sullivan O."/>
            <person name="Ritari J."/>
            <person name="Douillard F.P."/>
            <person name="Paul Ross R."/>
            <person name="Yang R."/>
            <person name="Briner A.E."/>
            <person name="Felis G.E."/>
            <person name="de Vos W.M."/>
            <person name="Barrangou R."/>
            <person name="Klaenhammer T.R."/>
            <person name="Caufield P.W."/>
            <person name="Cui Y."/>
            <person name="Zhang H."/>
            <person name="O'Toole P.W."/>
        </authorList>
    </citation>
    <scope>NUCLEOTIDE SEQUENCE [LARGE SCALE GENOMIC DNA]</scope>
    <source>
        <strain evidence="16 17">DSM 15836</strain>
    </source>
</reference>
<dbReference type="PANTHER" id="PTHR22749">
    <property type="entry name" value="RIBOFLAVIN KINASE/FMN ADENYLYLTRANSFERASE"/>
    <property type="match status" value="1"/>
</dbReference>
<comment type="pathway">
    <text evidence="1 14">Cofactor biosynthesis; FAD biosynthesis; FAD from FMN: step 1/1.</text>
</comment>
<evidence type="ECO:0000256" key="12">
    <source>
        <dbReference type="ARBA" id="ARBA00047880"/>
    </source>
</evidence>
<keyword evidence="10 14" id="KW-0067">ATP-binding</keyword>
<keyword evidence="5 14" id="KW-0808">Transferase</keyword>
<evidence type="ECO:0000256" key="7">
    <source>
        <dbReference type="ARBA" id="ARBA00022741"/>
    </source>
</evidence>
<dbReference type="EC" id="2.7.7.2" evidence="14"/>
<keyword evidence="3 14" id="KW-0285">Flavoprotein</keyword>
<protein>
    <recommendedName>
        <fullName evidence="14">Riboflavin biosynthesis protein</fullName>
    </recommendedName>
    <domain>
        <recommendedName>
            <fullName evidence="14">Riboflavin kinase</fullName>
            <ecNumber evidence="14">2.7.1.26</ecNumber>
        </recommendedName>
        <alternativeName>
            <fullName evidence="14">Flavokinase</fullName>
        </alternativeName>
    </domain>
    <domain>
        <recommendedName>
            <fullName evidence="14">FMN adenylyltransferase</fullName>
            <ecNumber evidence="14">2.7.7.2</ecNumber>
        </recommendedName>
        <alternativeName>
            <fullName evidence="14">FAD pyrophosphorylase</fullName>
        </alternativeName>
        <alternativeName>
            <fullName evidence="14">FAD synthase</fullName>
        </alternativeName>
    </domain>
</protein>
<evidence type="ECO:0000256" key="11">
    <source>
        <dbReference type="ARBA" id="ARBA00023268"/>
    </source>
</evidence>
<dbReference type="InterPro" id="IPR002606">
    <property type="entry name" value="Riboflavin_kinase_bac"/>
</dbReference>
<feature type="domain" description="Riboflavin kinase" evidence="15">
    <location>
        <begin position="188"/>
        <end position="313"/>
    </location>
</feature>
<sequence length="328" mass="37092">MKMQVINLSEPYDKDLIPSEPIVLALGFFDGVHRGHQRVIKTAKKIAQEKNIKLAVMTFDRYPKIAYQDLDPAKVRYLTLLNRKLELFSKIGVDLTYVVEFNQNLVPMSPKDFVNKYIVGLNVVEAVAGFDFTYGKASVANMKTLVDYAAGRFRVCEVPELQDGSEKVGSTQIKHALDQGKMMKVNELLGYPFEISGTVVHGKARGRKLGFPTINVDSALRQKLPAIGVYAVKVNIDNEWFDGMASVSHNETFGLSNDLTVEINLFDVKCDFYDKNVRVQWFKYLRSSVKFSGVEELINQMKKDEKKSREFLQDKSPVEALTQACKAK</sequence>
<dbReference type="EC" id="2.7.1.26" evidence="14"/>
<comment type="pathway">
    <text evidence="2 14">Cofactor biosynthesis; FMN biosynthesis; FMN from riboflavin (ATP route): step 1/1.</text>
</comment>
<evidence type="ECO:0000256" key="4">
    <source>
        <dbReference type="ARBA" id="ARBA00022643"/>
    </source>
</evidence>
<name>A0ABR5PPK2_9LACO</name>
<dbReference type="PIRSF" id="PIRSF004491">
    <property type="entry name" value="FAD_Synth"/>
    <property type="match status" value="1"/>
</dbReference>
<keyword evidence="4 14" id="KW-0288">FMN</keyword>
<evidence type="ECO:0000256" key="5">
    <source>
        <dbReference type="ARBA" id="ARBA00022679"/>
    </source>
</evidence>
<evidence type="ECO:0000313" key="16">
    <source>
        <dbReference type="EMBL" id="KRM32176.1"/>
    </source>
</evidence>
<evidence type="ECO:0000256" key="13">
    <source>
        <dbReference type="ARBA" id="ARBA00049494"/>
    </source>
</evidence>
<dbReference type="NCBIfam" id="TIGR00083">
    <property type="entry name" value="ribF"/>
    <property type="match status" value="1"/>
</dbReference>
<dbReference type="CDD" id="cd02064">
    <property type="entry name" value="FAD_synthetase_N"/>
    <property type="match status" value="1"/>
</dbReference>
<keyword evidence="17" id="KW-1185">Reference proteome</keyword>
<dbReference type="Pfam" id="PF06574">
    <property type="entry name" value="FAD_syn"/>
    <property type="match status" value="1"/>
</dbReference>
<evidence type="ECO:0000256" key="6">
    <source>
        <dbReference type="ARBA" id="ARBA00022695"/>
    </source>
</evidence>
<dbReference type="GO" id="GO:0016779">
    <property type="term" value="F:nucleotidyltransferase activity"/>
    <property type="evidence" value="ECO:0007669"/>
    <property type="project" value="UniProtKB-KW"/>
</dbReference>
<evidence type="ECO:0000256" key="10">
    <source>
        <dbReference type="ARBA" id="ARBA00022840"/>
    </source>
</evidence>
<comment type="similarity">
    <text evidence="14">Belongs to the ribF family.</text>
</comment>
<evidence type="ECO:0000256" key="2">
    <source>
        <dbReference type="ARBA" id="ARBA00005201"/>
    </source>
</evidence>
<dbReference type="NCBIfam" id="TIGR00125">
    <property type="entry name" value="cyt_tran_rel"/>
    <property type="match status" value="1"/>
</dbReference>
<dbReference type="InterPro" id="IPR014729">
    <property type="entry name" value="Rossmann-like_a/b/a_fold"/>
</dbReference>
<comment type="caution">
    <text evidence="16">The sequence shown here is derived from an EMBL/GenBank/DDBJ whole genome shotgun (WGS) entry which is preliminary data.</text>
</comment>
<comment type="catalytic activity">
    <reaction evidence="12 14">
        <text>riboflavin + ATP = FMN + ADP + H(+)</text>
        <dbReference type="Rhea" id="RHEA:14357"/>
        <dbReference type="ChEBI" id="CHEBI:15378"/>
        <dbReference type="ChEBI" id="CHEBI:30616"/>
        <dbReference type="ChEBI" id="CHEBI:57986"/>
        <dbReference type="ChEBI" id="CHEBI:58210"/>
        <dbReference type="ChEBI" id="CHEBI:456216"/>
        <dbReference type="EC" id="2.7.1.26"/>
    </reaction>
</comment>
<dbReference type="Gene3D" id="3.40.50.620">
    <property type="entry name" value="HUPs"/>
    <property type="match status" value="1"/>
</dbReference>
<dbReference type="Proteomes" id="UP000051217">
    <property type="component" value="Unassembled WGS sequence"/>
</dbReference>
<organism evidence="16 17">
    <name type="scientific">Ligilactobacillus acidipiscis DSM 15836</name>
    <dbReference type="NCBI Taxonomy" id="1423716"/>
    <lineage>
        <taxon>Bacteria</taxon>
        <taxon>Bacillati</taxon>
        <taxon>Bacillota</taxon>
        <taxon>Bacilli</taxon>
        <taxon>Lactobacillales</taxon>
        <taxon>Lactobacillaceae</taxon>
        <taxon>Ligilactobacillus</taxon>
    </lineage>
</organism>
<comment type="catalytic activity">
    <reaction evidence="13 14">
        <text>FMN + ATP + H(+) = FAD + diphosphate</text>
        <dbReference type="Rhea" id="RHEA:17237"/>
        <dbReference type="ChEBI" id="CHEBI:15378"/>
        <dbReference type="ChEBI" id="CHEBI:30616"/>
        <dbReference type="ChEBI" id="CHEBI:33019"/>
        <dbReference type="ChEBI" id="CHEBI:57692"/>
        <dbReference type="ChEBI" id="CHEBI:58210"/>
        <dbReference type="EC" id="2.7.7.2"/>
    </reaction>
</comment>
<dbReference type="InterPro" id="IPR015865">
    <property type="entry name" value="Riboflavin_kinase_bac/euk"/>
</dbReference>
<proteinExistence type="inferred from homology"/>
<evidence type="ECO:0000256" key="9">
    <source>
        <dbReference type="ARBA" id="ARBA00022827"/>
    </source>
</evidence>
<keyword evidence="7 14" id="KW-0547">Nucleotide-binding</keyword>
<dbReference type="SUPFAM" id="SSF82114">
    <property type="entry name" value="Riboflavin kinase-like"/>
    <property type="match status" value="1"/>
</dbReference>
<dbReference type="InterPro" id="IPR023468">
    <property type="entry name" value="Riboflavin_kinase"/>
</dbReference>
<evidence type="ECO:0000256" key="8">
    <source>
        <dbReference type="ARBA" id="ARBA00022777"/>
    </source>
</evidence>
<dbReference type="Pfam" id="PF01687">
    <property type="entry name" value="Flavokinase"/>
    <property type="match status" value="1"/>
</dbReference>
<dbReference type="InterPro" id="IPR023465">
    <property type="entry name" value="Riboflavin_kinase_dom_sf"/>
</dbReference>
<dbReference type="EMBL" id="AZFI01000001">
    <property type="protein sequence ID" value="KRM32176.1"/>
    <property type="molecule type" value="Genomic_DNA"/>
</dbReference>
<keyword evidence="6 14" id="KW-0548">Nucleotidyltransferase</keyword>
<keyword evidence="9 14" id="KW-0274">FAD</keyword>
<dbReference type="InterPro" id="IPR004821">
    <property type="entry name" value="Cyt_trans-like"/>
</dbReference>
<evidence type="ECO:0000256" key="14">
    <source>
        <dbReference type="PIRNR" id="PIRNR004491"/>
    </source>
</evidence>
<keyword evidence="11" id="KW-0511">Multifunctional enzyme</keyword>
<evidence type="ECO:0000256" key="3">
    <source>
        <dbReference type="ARBA" id="ARBA00022630"/>
    </source>
</evidence>
<dbReference type="SUPFAM" id="SSF52374">
    <property type="entry name" value="Nucleotidylyl transferase"/>
    <property type="match status" value="1"/>
</dbReference>
<dbReference type="GO" id="GO:0016301">
    <property type="term" value="F:kinase activity"/>
    <property type="evidence" value="ECO:0007669"/>
    <property type="project" value="UniProtKB-KW"/>
</dbReference>
<evidence type="ECO:0000259" key="15">
    <source>
        <dbReference type="SMART" id="SM00904"/>
    </source>
</evidence>
<keyword evidence="8 14" id="KW-0418">Kinase</keyword>
<dbReference type="InterPro" id="IPR015864">
    <property type="entry name" value="FAD_synthase"/>
</dbReference>
<dbReference type="PANTHER" id="PTHR22749:SF6">
    <property type="entry name" value="RIBOFLAVIN KINASE"/>
    <property type="match status" value="1"/>
</dbReference>
<gene>
    <name evidence="16" type="ORF">FC65_GL000005</name>
</gene>
<dbReference type="SMART" id="SM00904">
    <property type="entry name" value="Flavokinase"/>
    <property type="match status" value="1"/>
</dbReference>
<evidence type="ECO:0000313" key="17">
    <source>
        <dbReference type="Proteomes" id="UP000051217"/>
    </source>
</evidence>
<dbReference type="Gene3D" id="2.40.30.30">
    <property type="entry name" value="Riboflavin kinase-like"/>
    <property type="match status" value="1"/>
</dbReference>
<accession>A0ABR5PPK2</accession>